<dbReference type="CDD" id="cd08195">
    <property type="entry name" value="DHQS"/>
    <property type="match status" value="1"/>
</dbReference>
<dbReference type="InterPro" id="IPR050071">
    <property type="entry name" value="Dehydroquinate_synthase"/>
</dbReference>
<comment type="subcellular location">
    <subcellularLocation>
        <location evidence="4 18">Cytoplasm</location>
    </subcellularLocation>
</comment>
<comment type="similarity">
    <text evidence="6 18">Belongs to the sugar phosphate cyclases superfamily. Dehydroquinate synthase family.</text>
</comment>
<evidence type="ECO:0000256" key="2">
    <source>
        <dbReference type="ARBA" id="ARBA00001911"/>
    </source>
</evidence>
<reference evidence="22" key="1">
    <citation type="submission" date="2016-01" db="EMBL/GenBank/DDBJ databases">
        <authorList>
            <person name="Mitreva M."/>
            <person name="Pepin K.H."/>
            <person name="Mihindukulasuriya K.A."/>
            <person name="Fulton R."/>
            <person name="Fronick C."/>
            <person name="O'Laughlin M."/>
            <person name="Miner T."/>
            <person name="Herter B."/>
            <person name="Rosa B.A."/>
            <person name="Cordes M."/>
            <person name="Tomlinson C."/>
            <person name="Wollam A."/>
            <person name="Palsikar V.B."/>
            <person name="Mardis E.R."/>
            <person name="Wilson R.K."/>
        </authorList>
    </citation>
    <scope>NUCLEOTIDE SEQUENCE [LARGE SCALE GENOMIC DNA]</scope>
    <source>
        <strain evidence="22">GED7749B</strain>
    </source>
</reference>
<evidence type="ECO:0000256" key="16">
    <source>
        <dbReference type="ARBA" id="ARBA00023239"/>
    </source>
</evidence>
<evidence type="ECO:0000256" key="17">
    <source>
        <dbReference type="ARBA" id="ARBA00023285"/>
    </source>
</evidence>
<comment type="cofactor">
    <cofactor evidence="18">
        <name>Co(2+)</name>
        <dbReference type="ChEBI" id="CHEBI:48828"/>
    </cofactor>
    <cofactor evidence="18">
        <name>Zn(2+)</name>
        <dbReference type="ChEBI" id="CHEBI:29105"/>
    </cofactor>
    <text evidence="18">Binds 1 divalent metal cation per subunit. Can use either Co(2+) or Zn(2+).</text>
</comment>
<dbReference type="InterPro" id="IPR030963">
    <property type="entry name" value="DHQ_synth_fam"/>
</dbReference>
<dbReference type="PIRSF" id="PIRSF001455">
    <property type="entry name" value="DHQ_synth"/>
    <property type="match status" value="1"/>
</dbReference>
<dbReference type="FunFam" id="3.40.50.1970:FF:000007">
    <property type="entry name" value="Pentafunctional AROM polypeptide"/>
    <property type="match status" value="1"/>
</dbReference>
<dbReference type="Pfam" id="PF01761">
    <property type="entry name" value="DHQ_synthase"/>
    <property type="match status" value="1"/>
</dbReference>
<evidence type="ECO:0000256" key="9">
    <source>
        <dbReference type="ARBA" id="ARBA00022490"/>
    </source>
</evidence>
<evidence type="ECO:0000256" key="8">
    <source>
        <dbReference type="ARBA" id="ARBA00017684"/>
    </source>
</evidence>
<dbReference type="Gene3D" id="1.20.1090.10">
    <property type="entry name" value="Dehydroquinate synthase-like - alpha domain"/>
    <property type="match status" value="1"/>
</dbReference>
<feature type="binding site" evidence="18">
    <location>
        <position position="243"/>
    </location>
    <ligand>
        <name>Zn(2+)</name>
        <dbReference type="ChEBI" id="CHEBI:29105"/>
    </ligand>
</feature>
<evidence type="ECO:0000256" key="10">
    <source>
        <dbReference type="ARBA" id="ARBA00022605"/>
    </source>
</evidence>
<dbReference type="SUPFAM" id="SSF56796">
    <property type="entry name" value="Dehydroquinate synthase-like"/>
    <property type="match status" value="1"/>
</dbReference>
<dbReference type="AlphaFoldDB" id="A0A133KIN7"/>
<keyword evidence="17 18" id="KW-0170">Cobalt</keyword>
<keyword evidence="12 18" id="KW-0547">Nucleotide-binding</keyword>
<evidence type="ECO:0000256" key="6">
    <source>
        <dbReference type="ARBA" id="ARBA00005412"/>
    </source>
</evidence>
<feature type="binding site" evidence="18">
    <location>
        <position position="138"/>
    </location>
    <ligand>
        <name>NAD(+)</name>
        <dbReference type="ChEBI" id="CHEBI:57540"/>
    </ligand>
</feature>
<dbReference type="EC" id="4.2.3.4" evidence="7 18"/>
<feature type="binding site" evidence="18">
    <location>
        <begin position="102"/>
        <end position="106"/>
    </location>
    <ligand>
        <name>NAD(+)</name>
        <dbReference type="ChEBI" id="CHEBI:57540"/>
    </ligand>
</feature>
<feature type="binding site" evidence="18">
    <location>
        <position position="147"/>
    </location>
    <ligand>
        <name>NAD(+)</name>
        <dbReference type="ChEBI" id="CHEBI:57540"/>
    </ligand>
</feature>
<dbReference type="Gene3D" id="3.40.50.1970">
    <property type="match status" value="1"/>
</dbReference>
<dbReference type="RefSeq" id="WP_017550463.1">
    <property type="nucleotide sequence ID" value="NZ_KQ955881.1"/>
</dbReference>
<dbReference type="InterPro" id="IPR016037">
    <property type="entry name" value="DHQ_synth_AroB"/>
</dbReference>
<gene>
    <name evidence="18" type="primary">aroB</name>
    <name evidence="21" type="ORF">HMPREF3213_02577</name>
</gene>
<dbReference type="Proteomes" id="UP000070376">
    <property type="component" value="Unassembled WGS sequence"/>
</dbReference>
<evidence type="ECO:0000256" key="5">
    <source>
        <dbReference type="ARBA" id="ARBA00004661"/>
    </source>
</evidence>
<dbReference type="PATRIC" id="fig|1398.22.peg.2579"/>
<keyword evidence="16 18" id="KW-0456">Lyase</keyword>
<comment type="function">
    <text evidence="18">Catalyzes the conversion of 3-deoxy-D-arabino-heptulosonate 7-phosphate (DAHP) to dehydroquinate (DHQ).</text>
</comment>
<keyword evidence="15 18" id="KW-0057">Aromatic amino acid biosynthesis</keyword>
<dbReference type="GO" id="GO:0009423">
    <property type="term" value="P:chorismate biosynthetic process"/>
    <property type="evidence" value="ECO:0007669"/>
    <property type="project" value="UniProtKB-UniRule"/>
</dbReference>
<evidence type="ECO:0000256" key="3">
    <source>
        <dbReference type="ARBA" id="ARBA00001947"/>
    </source>
</evidence>
<evidence type="ECO:0000256" key="12">
    <source>
        <dbReference type="ARBA" id="ARBA00022741"/>
    </source>
</evidence>
<accession>A0A133KIN7</accession>
<keyword evidence="9 18" id="KW-0963">Cytoplasm</keyword>
<proteinExistence type="inferred from homology"/>
<feature type="binding site" evidence="18">
    <location>
        <begin position="126"/>
        <end position="127"/>
    </location>
    <ligand>
        <name>NAD(+)</name>
        <dbReference type="ChEBI" id="CHEBI:57540"/>
    </ligand>
</feature>
<evidence type="ECO:0000256" key="1">
    <source>
        <dbReference type="ARBA" id="ARBA00001393"/>
    </source>
</evidence>
<keyword evidence="13 18" id="KW-0862">Zinc</keyword>
<dbReference type="GO" id="GO:0008652">
    <property type="term" value="P:amino acid biosynthetic process"/>
    <property type="evidence" value="ECO:0007669"/>
    <property type="project" value="UniProtKB-KW"/>
</dbReference>
<comment type="catalytic activity">
    <reaction evidence="1 18">
        <text>7-phospho-2-dehydro-3-deoxy-D-arabino-heptonate = 3-dehydroquinate + phosphate</text>
        <dbReference type="Rhea" id="RHEA:21968"/>
        <dbReference type="ChEBI" id="CHEBI:32364"/>
        <dbReference type="ChEBI" id="CHEBI:43474"/>
        <dbReference type="ChEBI" id="CHEBI:58394"/>
        <dbReference type="EC" id="4.2.3.4"/>
    </reaction>
</comment>
<feature type="binding site" evidence="18">
    <location>
        <begin position="165"/>
        <end position="168"/>
    </location>
    <ligand>
        <name>NAD(+)</name>
        <dbReference type="ChEBI" id="CHEBI:57540"/>
    </ligand>
</feature>
<feature type="binding site" evidence="18">
    <location>
        <position position="180"/>
    </location>
    <ligand>
        <name>Zn(2+)</name>
        <dbReference type="ChEBI" id="CHEBI:29105"/>
    </ligand>
</feature>
<dbReference type="InterPro" id="IPR030960">
    <property type="entry name" value="DHQS/DOIS_N"/>
</dbReference>
<evidence type="ECO:0000256" key="4">
    <source>
        <dbReference type="ARBA" id="ARBA00004496"/>
    </source>
</evidence>
<evidence type="ECO:0000256" key="7">
    <source>
        <dbReference type="ARBA" id="ARBA00013031"/>
    </source>
</evidence>
<dbReference type="GO" id="GO:0003856">
    <property type="term" value="F:3-dehydroquinate synthase activity"/>
    <property type="evidence" value="ECO:0007669"/>
    <property type="project" value="UniProtKB-UniRule"/>
</dbReference>
<comment type="cofactor">
    <cofactor evidence="3">
        <name>Zn(2+)</name>
        <dbReference type="ChEBI" id="CHEBI:29105"/>
    </cofactor>
</comment>
<comment type="cofactor">
    <cofactor evidence="2 18">
        <name>NAD(+)</name>
        <dbReference type="ChEBI" id="CHEBI:57540"/>
    </cofactor>
</comment>
<evidence type="ECO:0000259" key="20">
    <source>
        <dbReference type="Pfam" id="PF24621"/>
    </source>
</evidence>
<evidence type="ECO:0000313" key="21">
    <source>
        <dbReference type="EMBL" id="KWZ79473.1"/>
    </source>
</evidence>
<dbReference type="UniPathway" id="UPA00053">
    <property type="reaction ID" value="UER00085"/>
</dbReference>
<dbReference type="EMBL" id="LRPN01000116">
    <property type="protein sequence ID" value="KWZ79473.1"/>
    <property type="molecule type" value="Genomic_DNA"/>
</dbReference>
<sequence>METIIIDTETKQYPVYIASGALQELGPLVRKYTRCMVITDQNVRPLHLDKLLSQLPESAEQCVLTVPGGEDAKTFEVYQEALTFAVEHHLDRKSCILAFGGGAVGDLAGFVAATYMRGIAFIQIPTTILAHDSSVGGKVAINHPLGKNLVGAFYQPEFVLYDTDFLRTLPKKQLLSGFAELVKHALLSDKEFLKELQTKIPDGGHLLSPHLPDLLKKGIKVKADIVRKDEKETGVRAFLNFGHTLGHALEAHGGFGKITHGEAVMTGIVYALLISREQTGLQFDLPQFLSWIETLGYDWKIPAGAAFDEIYAYMKRDKKTIAGNIHFVLLESVGKPVLAEVDKDRLSRLFLLQQKGDLHT</sequence>
<dbReference type="PANTHER" id="PTHR43622:SF7">
    <property type="entry name" value="3-DEHYDROQUINATE SYNTHASE, CHLOROPLASTIC"/>
    <property type="match status" value="1"/>
</dbReference>
<evidence type="ECO:0000256" key="14">
    <source>
        <dbReference type="ARBA" id="ARBA00023027"/>
    </source>
</evidence>
<comment type="caution">
    <text evidence="18">Lacks conserved residue(s) required for the propagation of feature annotation.</text>
</comment>
<protein>
    <recommendedName>
        <fullName evidence="8 18">3-dehydroquinate synthase</fullName>
        <shortName evidence="18">DHQS</shortName>
        <ecNumber evidence="7 18">4.2.3.4</ecNumber>
    </recommendedName>
</protein>
<keyword evidence="11 18" id="KW-0479">Metal-binding</keyword>
<organism evidence="21 22">
    <name type="scientific">Heyndrickxia coagulans</name>
    <name type="common">Weizmannia coagulans</name>
    <dbReference type="NCBI Taxonomy" id="1398"/>
    <lineage>
        <taxon>Bacteria</taxon>
        <taxon>Bacillati</taxon>
        <taxon>Bacillota</taxon>
        <taxon>Bacilli</taxon>
        <taxon>Bacillales</taxon>
        <taxon>Bacillaceae</taxon>
        <taxon>Heyndrickxia</taxon>
    </lineage>
</organism>
<evidence type="ECO:0000256" key="13">
    <source>
        <dbReference type="ARBA" id="ARBA00022833"/>
    </source>
</evidence>
<evidence type="ECO:0000256" key="15">
    <source>
        <dbReference type="ARBA" id="ARBA00023141"/>
    </source>
</evidence>
<keyword evidence="10 18" id="KW-0028">Amino-acid biosynthesis</keyword>
<evidence type="ECO:0000256" key="11">
    <source>
        <dbReference type="ARBA" id="ARBA00022723"/>
    </source>
</evidence>
<dbReference type="HAMAP" id="MF_00110">
    <property type="entry name" value="DHQ_synthase"/>
    <property type="match status" value="1"/>
</dbReference>
<dbReference type="GO" id="GO:0005737">
    <property type="term" value="C:cytoplasm"/>
    <property type="evidence" value="ECO:0007669"/>
    <property type="project" value="UniProtKB-SubCell"/>
</dbReference>
<dbReference type="Pfam" id="PF24621">
    <property type="entry name" value="DHQS_C"/>
    <property type="match status" value="1"/>
</dbReference>
<evidence type="ECO:0000256" key="18">
    <source>
        <dbReference type="HAMAP-Rule" id="MF_00110"/>
    </source>
</evidence>
<dbReference type="GeneID" id="93259671"/>
<evidence type="ECO:0000313" key="22">
    <source>
        <dbReference type="Proteomes" id="UP000070376"/>
    </source>
</evidence>
<keyword evidence="14 18" id="KW-0520">NAD</keyword>
<evidence type="ECO:0000259" key="19">
    <source>
        <dbReference type="Pfam" id="PF01761"/>
    </source>
</evidence>
<dbReference type="InterPro" id="IPR056179">
    <property type="entry name" value="DHQS_C"/>
</dbReference>
<comment type="caution">
    <text evidence="21">The sequence shown here is derived from an EMBL/GenBank/DDBJ whole genome shotgun (WGS) entry which is preliminary data.</text>
</comment>
<feature type="domain" description="3-dehydroquinate synthase N-terminal" evidence="19">
    <location>
        <begin position="64"/>
        <end position="174"/>
    </location>
</feature>
<dbReference type="GO" id="GO:0046872">
    <property type="term" value="F:metal ion binding"/>
    <property type="evidence" value="ECO:0007669"/>
    <property type="project" value="UniProtKB-KW"/>
</dbReference>
<dbReference type="GO" id="GO:0009073">
    <property type="term" value="P:aromatic amino acid family biosynthetic process"/>
    <property type="evidence" value="ECO:0007669"/>
    <property type="project" value="UniProtKB-KW"/>
</dbReference>
<dbReference type="GO" id="GO:0000166">
    <property type="term" value="F:nucleotide binding"/>
    <property type="evidence" value="ECO:0007669"/>
    <property type="project" value="UniProtKB-KW"/>
</dbReference>
<feature type="binding site" evidence="18">
    <location>
        <position position="260"/>
    </location>
    <ligand>
        <name>Zn(2+)</name>
        <dbReference type="ChEBI" id="CHEBI:29105"/>
    </ligand>
</feature>
<name>A0A133KIN7_HEYCO</name>
<comment type="pathway">
    <text evidence="5 18">Metabolic intermediate biosynthesis; chorismate biosynthesis; chorismate from D-erythrose 4-phosphate and phosphoenolpyruvate: step 2/7.</text>
</comment>
<dbReference type="PANTHER" id="PTHR43622">
    <property type="entry name" value="3-DEHYDROQUINATE SYNTHASE"/>
    <property type="match status" value="1"/>
</dbReference>
<dbReference type="NCBIfam" id="TIGR01357">
    <property type="entry name" value="aroB"/>
    <property type="match status" value="1"/>
</dbReference>
<feature type="domain" description="3-dehydroquinate synthase C-terminal" evidence="20">
    <location>
        <begin position="177"/>
        <end position="320"/>
    </location>
</feature>